<evidence type="ECO:0000256" key="2">
    <source>
        <dbReference type="SAM" id="SignalP"/>
    </source>
</evidence>
<feature type="compositionally biased region" description="Basic and acidic residues" evidence="1">
    <location>
        <begin position="506"/>
        <end position="516"/>
    </location>
</feature>
<feature type="region of interest" description="Disordered" evidence="1">
    <location>
        <begin position="671"/>
        <end position="927"/>
    </location>
</feature>
<evidence type="ECO:0000313" key="3">
    <source>
        <dbReference type="EMBL" id="KAF0978485.1"/>
    </source>
</evidence>
<feature type="region of interest" description="Disordered" evidence="1">
    <location>
        <begin position="506"/>
        <end position="575"/>
    </location>
</feature>
<dbReference type="VEuPathDB" id="AmoebaDB:NF0008090"/>
<dbReference type="OMA" id="TEMENKP"/>
<feature type="signal peptide" evidence="2">
    <location>
        <begin position="1"/>
        <end position="19"/>
    </location>
</feature>
<dbReference type="Proteomes" id="UP000444721">
    <property type="component" value="Unassembled WGS sequence"/>
</dbReference>
<feature type="compositionally biased region" description="Polar residues" evidence="1">
    <location>
        <begin position="395"/>
        <end position="409"/>
    </location>
</feature>
<protein>
    <submittedName>
        <fullName evidence="3">Uncharacterized protein</fullName>
    </submittedName>
</protein>
<feature type="compositionally biased region" description="Low complexity" evidence="1">
    <location>
        <begin position="539"/>
        <end position="561"/>
    </location>
</feature>
<dbReference type="AlphaFoldDB" id="A0A6A5BYR9"/>
<dbReference type="OrthoDB" id="10530299at2759"/>
<feature type="region of interest" description="Disordered" evidence="1">
    <location>
        <begin position="360"/>
        <end position="470"/>
    </location>
</feature>
<feature type="compositionally biased region" description="Low complexity" evidence="1">
    <location>
        <begin position="786"/>
        <end position="868"/>
    </location>
</feature>
<feature type="chain" id="PRO_5025330290" evidence="2">
    <location>
        <begin position="20"/>
        <end position="1041"/>
    </location>
</feature>
<dbReference type="VEuPathDB" id="AmoebaDB:FDP41_002305"/>
<dbReference type="GeneID" id="68109523"/>
<feature type="compositionally biased region" description="Polar residues" evidence="1">
    <location>
        <begin position="684"/>
        <end position="725"/>
    </location>
</feature>
<dbReference type="EMBL" id="VFQX01000029">
    <property type="protein sequence ID" value="KAF0978485.1"/>
    <property type="molecule type" value="Genomic_DNA"/>
</dbReference>
<comment type="caution">
    <text evidence="3">The sequence shown here is derived from an EMBL/GenBank/DDBJ whole genome shotgun (WGS) entry which is preliminary data.</text>
</comment>
<keyword evidence="4" id="KW-1185">Reference proteome</keyword>
<accession>A0A6A5BYR9</accession>
<feature type="compositionally biased region" description="Basic and acidic residues" evidence="1">
    <location>
        <begin position="362"/>
        <end position="373"/>
    </location>
</feature>
<feature type="compositionally biased region" description="Polar residues" evidence="1">
    <location>
        <begin position="748"/>
        <end position="763"/>
    </location>
</feature>
<dbReference type="VEuPathDB" id="AmoebaDB:NfTy_042660"/>
<organism evidence="3 4">
    <name type="scientific">Naegleria fowleri</name>
    <name type="common">Brain eating amoeba</name>
    <dbReference type="NCBI Taxonomy" id="5763"/>
    <lineage>
        <taxon>Eukaryota</taxon>
        <taxon>Discoba</taxon>
        <taxon>Heterolobosea</taxon>
        <taxon>Tetramitia</taxon>
        <taxon>Eutetramitia</taxon>
        <taxon>Vahlkampfiidae</taxon>
        <taxon>Naegleria</taxon>
    </lineage>
</organism>
<sequence>MSLFLLVLLFVCVLLLATAYLRYRMSQPSRANRVVFWNKKDKFTVERILQKVAGNKIASFIINTASSPNNAISPMNYYGGGTSYSTTTNQPTSPFQSTTDVVVVNNNNTINLSGSRPKNRSLLHTSYLTSSPSKYLTMNQHQSIIRPNSTPKVLVPSKLHLEPTSPNSPFNQPINLSEEEFSNTMIYRKPIERLENKKAPVSSISKSPTLNVHSKIANGTPSHTRTFNDTLTNLEISPIAPKDNTHSLIANTSWVVNNGSILIEDSSEKEYLEKEQEVDSNRETNEIKQKEEETTGINDLSMISVGDMTKKSPKGILKVRGALGTKQHDLSVNLSNLNDSVLNSSALSRKKKVDFGFNMEGKGVKRDRPKGFDKVVPAPSETSFPRDVQKRTKTNDQIMTETNQQRQDQSSLSPPKTCSSSVPLQKPETSFVTEADKSILNDSIINSSYEEKEEKPKRKPKSKGRLGFATPKTIQKQRVLTCKEDILQRKELMIQLLRGDQSLVNEEKTEETKKPDNNLGSSFNLSSLARKKDDDDKPSSVTAETSSTTTTIAPKTVTTAEPPATTDSSVTNTGSGGFRINFASTTMPTSSVPVSTEQSIKTNNITTAATSKPGASNTIINTTPTSATGFQFKTQVASTQSDKPSTSSVPSSNTTVNLNVSQFKIPSLLPSGDSTNFGLPKPTLPSSAPINVQSSQQAIPTTPSANTMATPSNPMPSITSTSNFMSQPPSSVQQAQQPTNPQPASSQLTNPFSSTSMPSTMATRTIPPPTSATVVTPSEKPASNLTGNVNTGSANNATTNNPVSSLATPMSSTLPTTSSTISNTNANNPSATISTSGGIGSNFAPSSATSTSMTSNPTMTSSNNPFTSLRPNNNAGGVSLNNSKLNTANLSSTSTLPSSSITSTAVTPSNNTASVSSTSVPSSSTNVFASVPKPSLSLQNAPTVPNPFAALKAPSTGQSAFPSGGGFSTTNPFASVNTSKGSSTGGSVFATARFSFGDESDNTTATNKPNTFSSGGSFSFLGSNNPFGSSGFGTSGFGQRK</sequence>
<feature type="compositionally biased region" description="Low complexity" evidence="1">
    <location>
        <begin position="517"/>
        <end position="528"/>
    </location>
</feature>
<feature type="compositionally biased region" description="Low complexity" evidence="1">
    <location>
        <begin position="726"/>
        <end position="747"/>
    </location>
</feature>
<evidence type="ECO:0000313" key="4">
    <source>
        <dbReference type="Proteomes" id="UP000444721"/>
    </source>
</evidence>
<keyword evidence="2" id="KW-0732">Signal</keyword>
<evidence type="ECO:0000256" key="1">
    <source>
        <dbReference type="SAM" id="MobiDB-lite"/>
    </source>
</evidence>
<gene>
    <name evidence="3" type="ORF">FDP41_002305</name>
</gene>
<feature type="compositionally biased region" description="Low complexity" evidence="1">
    <location>
        <begin position="410"/>
        <end position="421"/>
    </location>
</feature>
<feature type="compositionally biased region" description="Low complexity" evidence="1">
    <location>
        <begin position="879"/>
        <end position="927"/>
    </location>
</feature>
<dbReference type="RefSeq" id="XP_044563198.1">
    <property type="nucleotide sequence ID" value="XM_044705485.1"/>
</dbReference>
<name>A0A6A5BYR9_NAEFO</name>
<reference evidence="3 4" key="1">
    <citation type="journal article" date="2019" name="Sci. Rep.">
        <title>Nanopore sequencing improves the draft genome of the human pathogenic amoeba Naegleria fowleri.</title>
        <authorList>
            <person name="Liechti N."/>
            <person name="Schurch N."/>
            <person name="Bruggmann R."/>
            <person name="Wittwer M."/>
        </authorList>
    </citation>
    <scope>NUCLEOTIDE SEQUENCE [LARGE SCALE GENOMIC DNA]</scope>
    <source>
        <strain evidence="3 4">ATCC 30894</strain>
    </source>
</reference>
<proteinExistence type="predicted"/>